<dbReference type="InterPro" id="IPR058031">
    <property type="entry name" value="AAA_lid_NorR"/>
</dbReference>
<evidence type="ECO:0000256" key="3">
    <source>
        <dbReference type="ARBA" id="ARBA00023015"/>
    </source>
</evidence>
<accession>A0ABW8NJT7</accession>
<dbReference type="PANTHER" id="PTHR32071:SF100">
    <property type="entry name" value="RESPONSE REGULATOR PROTEIN PILR"/>
    <property type="match status" value="1"/>
</dbReference>
<dbReference type="InterPro" id="IPR025944">
    <property type="entry name" value="Sigma_54_int_dom_CS"/>
</dbReference>
<dbReference type="RefSeq" id="WP_416206251.1">
    <property type="nucleotide sequence ID" value="NZ_JBBKTX010000014.1"/>
</dbReference>
<dbReference type="InterPro" id="IPR002078">
    <property type="entry name" value="Sigma_54_int"/>
</dbReference>
<evidence type="ECO:0000256" key="4">
    <source>
        <dbReference type="ARBA" id="ARBA00023163"/>
    </source>
</evidence>
<dbReference type="InterPro" id="IPR027417">
    <property type="entry name" value="P-loop_NTPase"/>
</dbReference>
<dbReference type="PROSITE" id="PS00688">
    <property type="entry name" value="SIGMA54_INTERACT_3"/>
    <property type="match status" value="1"/>
</dbReference>
<dbReference type="CDD" id="cd00130">
    <property type="entry name" value="PAS"/>
    <property type="match status" value="1"/>
</dbReference>
<dbReference type="Gene3D" id="1.10.10.60">
    <property type="entry name" value="Homeodomain-like"/>
    <property type="match status" value="1"/>
</dbReference>
<comment type="caution">
    <text evidence="7">The sequence shown here is derived from an EMBL/GenBank/DDBJ whole genome shotgun (WGS) entry which is preliminary data.</text>
</comment>
<dbReference type="InterPro" id="IPR013656">
    <property type="entry name" value="PAS_4"/>
</dbReference>
<dbReference type="InterPro" id="IPR009057">
    <property type="entry name" value="Homeodomain-like_sf"/>
</dbReference>
<dbReference type="InterPro" id="IPR000014">
    <property type="entry name" value="PAS"/>
</dbReference>
<reference evidence="7 8" key="1">
    <citation type="submission" date="2024-03" db="EMBL/GenBank/DDBJ databases">
        <title>High-quality draft genome sequence of Oceanobacter sp. wDCs-4.</title>
        <authorList>
            <person name="Dong C."/>
        </authorList>
    </citation>
    <scope>NUCLEOTIDE SEQUENCE [LARGE SCALE GENOMIC DNA]</scope>
    <source>
        <strain evidence="8">wDCs-4</strain>
    </source>
</reference>
<keyword evidence="1" id="KW-0547">Nucleotide-binding</keyword>
<dbReference type="PROSITE" id="PS50045">
    <property type="entry name" value="SIGMA54_INTERACT_4"/>
    <property type="match status" value="1"/>
</dbReference>
<evidence type="ECO:0000256" key="5">
    <source>
        <dbReference type="SAM" id="MobiDB-lite"/>
    </source>
</evidence>
<gene>
    <name evidence="7" type="ORF">WG929_12195</name>
</gene>
<feature type="region of interest" description="Disordered" evidence="5">
    <location>
        <begin position="443"/>
        <end position="465"/>
    </location>
</feature>
<dbReference type="InterPro" id="IPR002197">
    <property type="entry name" value="HTH_Fis"/>
</dbReference>
<dbReference type="Proteomes" id="UP001620597">
    <property type="component" value="Unassembled WGS sequence"/>
</dbReference>
<dbReference type="SMART" id="SM00382">
    <property type="entry name" value="AAA"/>
    <property type="match status" value="1"/>
</dbReference>
<evidence type="ECO:0000256" key="1">
    <source>
        <dbReference type="ARBA" id="ARBA00022741"/>
    </source>
</evidence>
<dbReference type="Gene3D" id="1.10.8.60">
    <property type="match status" value="1"/>
</dbReference>
<name>A0ABW8NJT7_9GAMM</name>
<keyword evidence="3" id="KW-0805">Transcription regulation</keyword>
<evidence type="ECO:0000256" key="2">
    <source>
        <dbReference type="ARBA" id="ARBA00022840"/>
    </source>
</evidence>
<dbReference type="Pfam" id="PF25601">
    <property type="entry name" value="AAA_lid_14"/>
    <property type="match status" value="1"/>
</dbReference>
<evidence type="ECO:0000313" key="7">
    <source>
        <dbReference type="EMBL" id="MFK4753174.1"/>
    </source>
</evidence>
<dbReference type="SUPFAM" id="SSF52540">
    <property type="entry name" value="P-loop containing nucleoside triphosphate hydrolases"/>
    <property type="match status" value="1"/>
</dbReference>
<dbReference type="Pfam" id="PF02954">
    <property type="entry name" value="HTH_8"/>
    <property type="match status" value="1"/>
</dbReference>
<dbReference type="Pfam" id="PF00158">
    <property type="entry name" value="Sigma54_activat"/>
    <property type="match status" value="1"/>
</dbReference>
<dbReference type="Gene3D" id="3.40.50.300">
    <property type="entry name" value="P-loop containing nucleotide triphosphate hydrolases"/>
    <property type="match status" value="1"/>
</dbReference>
<proteinExistence type="predicted"/>
<dbReference type="InterPro" id="IPR035965">
    <property type="entry name" value="PAS-like_dom_sf"/>
</dbReference>
<organism evidence="7 8">
    <name type="scientific">Oceanobacter antarcticus</name>
    <dbReference type="NCBI Taxonomy" id="3133425"/>
    <lineage>
        <taxon>Bacteria</taxon>
        <taxon>Pseudomonadati</taxon>
        <taxon>Pseudomonadota</taxon>
        <taxon>Gammaproteobacteria</taxon>
        <taxon>Oceanospirillales</taxon>
        <taxon>Oceanospirillaceae</taxon>
        <taxon>Oceanobacter</taxon>
    </lineage>
</organism>
<feature type="domain" description="Sigma-54 factor interaction" evidence="6">
    <location>
        <begin position="135"/>
        <end position="361"/>
    </location>
</feature>
<dbReference type="Gene3D" id="3.30.450.20">
    <property type="entry name" value="PAS domain"/>
    <property type="match status" value="1"/>
</dbReference>
<dbReference type="EMBL" id="JBBKTX010000014">
    <property type="protein sequence ID" value="MFK4753174.1"/>
    <property type="molecule type" value="Genomic_DNA"/>
</dbReference>
<dbReference type="InterPro" id="IPR003593">
    <property type="entry name" value="AAA+_ATPase"/>
</dbReference>
<dbReference type="Pfam" id="PF08448">
    <property type="entry name" value="PAS_4"/>
    <property type="match status" value="1"/>
</dbReference>
<dbReference type="SUPFAM" id="SSF46689">
    <property type="entry name" value="Homeodomain-like"/>
    <property type="match status" value="1"/>
</dbReference>
<dbReference type="CDD" id="cd00009">
    <property type="entry name" value="AAA"/>
    <property type="match status" value="1"/>
</dbReference>
<keyword evidence="4" id="KW-0804">Transcription</keyword>
<dbReference type="PANTHER" id="PTHR32071">
    <property type="entry name" value="TRANSCRIPTIONAL REGULATORY PROTEIN"/>
    <property type="match status" value="1"/>
</dbReference>
<evidence type="ECO:0000313" key="8">
    <source>
        <dbReference type="Proteomes" id="UP001620597"/>
    </source>
</evidence>
<keyword evidence="2" id="KW-0067">ATP-binding</keyword>
<protein>
    <submittedName>
        <fullName evidence="7">Sigma-54-dependent Fis family transcriptional regulator</fullName>
    </submittedName>
</protein>
<evidence type="ECO:0000259" key="6">
    <source>
        <dbReference type="PROSITE" id="PS50045"/>
    </source>
</evidence>
<keyword evidence="8" id="KW-1185">Reference proteome</keyword>
<dbReference type="SUPFAM" id="SSF55785">
    <property type="entry name" value="PYP-like sensor domain (PAS domain)"/>
    <property type="match status" value="1"/>
</dbReference>
<sequence>MSDPRSYSSLPGISSLLDAISAPAILMDRDYRICAANRAYREHFSGNEALLGRHCYEVSHGYQVPCDQAGETCPLQGCLRTGQRQRILHIHNTCQGKEHVDVELSPVRNDDGQIEFFVEIMAPVRTPDTPGSRPMLGFSQAYTEMLAMLGRAAPSDISVLLLGESGTGKELAARHIHQHSARANKPFVTVECSGLTESLFESELFGHEKGAFTGATQRKPGLVEAARGGTLFLDEVGDIPLAMQVKLLRLIETGSYRLVGSVTPQQADFRLVCATHRQLTQMVEAGTFRQDLYYRISPFPILLPSLAERRADIVPLARRLLQQLSQDRPRVLSAASCDWLEQQQFPGNIRELRNRLERATILCDDREIEPRHLTLPNSLRTTAQASHNIQPVNLTTGIDQAMPLDQLEARYLLAIAHQFGGDNARLAKQLGISERTLYRKLANARSNPQDSPDAATADKPSSAEH</sequence>